<feature type="compositionally biased region" description="Polar residues" evidence="1">
    <location>
        <begin position="92"/>
        <end position="110"/>
    </location>
</feature>
<dbReference type="EMBL" id="JANAWD010000469">
    <property type="protein sequence ID" value="KAJ3478999.1"/>
    <property type="molecule type" value="Genomic_DNA"/>
</dbReference>
<dbReference type="AlphaFoldDB" id="A0AAD5YB51"/>
<comment type="caution">
    <text evidence="4">The sequence shown here is derived from an EMBL/GenBank/DDBJ whole genome shotgun (WGS) entry which is preliminary data.</text>
</comment>
<keyword evidence="3" id="KW-0732">Signal</keyword>
<keyword evidence="2" id="KW-1133">Transmembrane helix</keyword>
<evidence type="ECO:0000313" key="4">
    <source>
        <dbReference type="EMBL" id="KAJ3478999.1"/>
    </source>
</evidence>
<evidence type="ECO:0000256" key="3">
    <source>
        <dbReference type="SAM" id="SignalP"/>
    </source>
</evidence>
<evidence type="ECO:0000313" key="5">
    <source>
        <dbReference type="Proteomes" id="UP001212997"/>
    </source>
</evidence>
<feature type="transmembrane region" description="Helical" evidence="2">
    <location>
        <begin position="43"/>
        <end position="67"/>
    </location>
</feature>
<accession>A0AAD5YB51</accession>
<proteinExistence type="predicted"/>
<organism evidence="4 5">
    <name type="scientific">Meripilus lineatus</name>
    <dbReference type="NCBI Taxonomy" id="2056292"/>
    <lineage>
        <taxon>Eukaryota</taxon>
        <taxon>Fungi</taxon>
        <taxon>Dikarya</taxon>
        <taxon>Basidiomycota</taxon>
        <taxon>Agaricomycotina</taxon>
        <taxon>Agaricomycetes</taxon>
        <taxon>Polyporales</taxon>
        <taxon>Meripilaceae</taxon>
        <taxon>Meripilus</taxon>
    </lineage>
</organism>
<evidence type="ECO:0000256" key="1">
    <source>
        <dbReference type="SAM" id="MobiDB-lite"/>
    </source>
</evidence>
<name>A0AAD5YB51_9APHY</name>
<keyword evidence="5" id="KW-1185">Reference proteome</keyword>
<feature type="region of interest" description="Disordered" evidence="1">
    <location>
        <begin position="85"/>
        <end position="154"/>
    </location>
</feature>
<dbReference type="Proteomes" id="UP001212997">
    <property type="component" value="Unassembled WGS sequence"/>
</dbReference>
<keyword evidence="2" id="KW-0812">Transmembrane</keyword>
<gene>
    <name evidence="4" type="ORF">NLI96_g9371</name>
</gene>
<reference evidence="4" key="1">
    <citation type="submission" date="2022-07" db="EMBL/GenBank/DDBJ databases">
        <title>Genome Sequence of Physisporinus lineatus.</title>
        <authorList>
            <person name="Buettner E."/>
        </authorList>
    </citation>
    <scope>NUCLEOTIDE SEQUENCE</scope>
    <source>
        <strain evidence="4">VT162</strain>
    </source>
</reference>
<feature type="signal peptide" evidence="3">
    <location>
        <begin position="1"/>
        <end position="27"/>
    </location>
</feature>
<keyword evidence="2" id="KW-0472">Membrane</keyword>
<feature type="chain" id="PRO_5041954204" evidence="3">
    <location>
        <begin position="28"/>
        <end position="154"/>
    </location>
</feature>
<sequence>MSRSRKFTTIELLAALAALSHLPTVHAYCYIDGFGFERCTLGSGARAGIAIAILVLAIALLVVGLMVRKRRTQRANLAYIHQPPIRQGFGPNANQSAYQQNPHWQGSNVQYPPQTYAYPPYDPSTGFAPPQEGAPPSYYPSPNGPPPGNGKEAV</sequence>
<feature type="compositionally biased region" description="Pro residues" evidence="1">
    <location>
        <begin position="137"/>
        <end position="148"/>
    </location>
</feature>
<protein>
    <submittedName>
        <fullName evidence="4">Uncharacterized protein</fullName>
    </submittedName>
</protein>
<evidence type="ECO:0000256" key="2">
    <source>
        <dbReference type="SAM" id="Phobius"/>
    </source>
</evidence>